<protein>
    <recommendedName>
        <fullName evidence="1">Glyoxalase-like domain-containing protein</fullName>
    </recommendedName>
</protein>
<dbReference type="AlphaFoldDB" id="A0A919VSH0"/>
<dbReference type="Gene3D" id="3.10.180.10">
    <property type="entry name" value="2,3-Dihydroxybiphenyl 1,2-Dioxygenase, domain 1"/>
    <property type="match status" value="1"/>
</dbReference>
<feature type="domain" description="Glyoxalase-like" evidence="1">
    <location>
        <begin position="122"/>
        <end position="228"/>
    </location>
</feature>
<gene>
    <name evidence="2" type="ORF">Aau02nite_74590</name>
</gene>
<evidence type="ECO:0000313" key="2">
    <source>
        <dbReference type="EMBL" id="GIM77169.1"/>
    </source>
</evidence>
<accession>A0A919VSH0</accession>
<proteinExistence type="predicted"/>
<dbReference type="InterPro" id="IPR041581">
    <property type="entry name" value="Glyoxalase_6"/>
</dbReference>
<dbReference type="InterPro" id="IPR029068">
    <property type="entry name" value="Glyas_Bleomycin-R_OHBP_Dase"/>
</dbReference>
<evidence type="ECO:0000313" key="3">
    <source>
        <dbReference type="Proteomes" id="UP000681340"/>
    </source>
</evidence>
<dbReference type="Proteomes" id="UP000681340">
    <property type="component" value="Unassembled WGS sequence"/>
</dbReference>
<dbReference type="Pfam" id="PF18029">
    <property type="entry name" value="Glyoxalase_6"/>
    <property type="match status" value="1"/>
</dbReference>
<comment type="caution">
    <text evidence="2">The sequence shown here is derived from an EMBL/GenBank/DDBJ whole genome shotgun (WGS) entry which is preliminary data.</text>
</comment>
<dbReference type="PANTHER" id="PTHR35908:SF1">
    <property type="entry name" value="CONSERVED PROTEIN"/>
    <property type="match status" value="1"/>
</dbReference>
<name>A0A919VSH0_9ACTN</name>
<reference evidence="2" key="1">
    <citation type="submission" date="2021-03" db="EMBL/GenBank/DDBJ databases">
        <title>Whole genome shotgun sequence of Actinoplanes auranticolor NBRC 12245.</title>
        <authorList>
            <person name="Komaki H."/>
            <person name="Tamura T."/>
        </authorList>
    </citation>
    <scope>NUCLEOTIDE SEQUENCE</scope>
    <source>
        <strain evidence="2">NBRC 12245</strain>
    </source>
</reference>
<dbReference type="RefSeq" id="WP_212993290.1">
    <property type="nucleotide sequence ID" value="NZ_BAABEA010000047.1"/>
</dbReference>
<dbReference type="EMBL" id="BOQL01000066">
    <property type="protein sequence ID" value="GIM77169.1"/>
    <property type="molecule type" value="Genomic_DNA"/>
</dbReference>
<dbReference type="PANTHER" id="PTHR35908">
    <property type="entry name" value="HYPOTHETICAL FUSION PROTEIN"/>
    <property type="match status" value="1"/>
</dbReference>
<organism evidence="2 3">
    <name type="scientific">Actinoplanes auranticolor</name>
    <dbReference type="NCBI Taxonomy" id="47988"/>
    <lineage>
        <taxon>Bacteria</taxon>
        <taxon>Bacillati</taxon>
        <taxon>Actinomycetota</taxon>
        <taxon>Actinomycetes</taxon>
        <taxon>Micromonosporales</taxon>
        <taxon>Micromonosporaceae</taxon>
        <taxon>Actinoplanes</taxon>
    </lineage>
</organism>
<sequence length="234" mass="24985">MTRETSDDDVVLSAGHITAAVGDLGWRYVLGTLRASIRLGPLWQVAEVATELIRACGTAADGCLRLDLRPGRLELVLHPPDPAGLTGRELTHARTIATAAAEMGLPLEPDADGRRSVQALEIAIDALDIAEIRPFWKAVLGYADEPGGGGPGDPIVDPLAQGPAIWFQQLSGPRAQRNRLHLDVSVPHDEAPQRIRAALGAGGTLLSETRAPSFWILADCEDNEACVTTWQGRD</sequence>
<keyword evidence="3" id="KW-1185">Reference proteome</keyword>
<evidence type="ECO:0000259" key="1">
    <source>
        <dbReference type="Pfam" id="PF18029"/>
    </source>
</evidence>